<feature type="domain" description="Band 3 cytoplasmic" evidence="2">
    <location>
        <begin position="87"/>
        <end position="366"/>
    </location>
</feature>
<evidence type="ECO:0000259" key="2">
    <source>
        <dbReference type="Pfam" id="PF07565"/>
    </source>
</evidence>
<dbReference type="GO" id="GO:0051453">
    <property type="term" value="P:regulation of intracellular pH"/>
    <property type="evidence" value="ECO:0007669"/>
    <property type="project" value="TreeGrafter"/>
</dbReference>
<dbReference type="GO" id="GO:0008509">
    <property type="term" value="F:monoatomic anion transmembrane transporter activity"/>
    <property type="evidence" value="ECO:0007669"/>
    <property type="project" value="InterPro"/>
</dbReference>
<protein>
    <recommendedName>
        <fullName evidence="2">Band 3 cytoplasmic domain-containing protein</fullName>
    </recommendedName>
</protein>
<dbReference type="Pfam" id="PF07565">
    <property type="entry name" value="Band_3_cyto"/>
    <property type="match status" value="1"/>
</dbReference>
<reference evidence="3" key="1">
    <citation type="submission" date="2020-09" db="EMBL/GenBank/DDBJ databases">
        <authorList>
            <person name="Kikuchi T."/>
        </authorList>
    </citation>
    <scope>NUCLEOTIDE SEQUENCE</scope>
    <source>
        <strain evidence="3">SH1</strain>
    </source>
</reference>
<dbReference type="EMBL" id="CAJFDH010000006">
    <property type="protein sequence ID" value="CAD5228192.1"/>
    <property type="molecule type" value="Genomic_DNA"/>
</dbReference>
<comment type="caution">
    <text evidence="3">The sequence shown here is derived from an EMBL/GenBank/DDBJ whole genome shotgun (WGS) entry which is preliminary data.</text>
</comment>
<dbReference type="Proteomes" id="UP000614601">
    <property type="component" value="Unassembled WGS sequence"/>
</dbReference>
<evidence type="ECO:0000313" key="4">
    <source>
        <dbReference type="Proteomes" id="UP000614601"/>
    </source>
</evidence>
<dbReference type="OrthoDB" id="5872082at2759"/>
<proteinExistence type="predicted"/>
<dbReference type="Proteomes" id="UP000783686">
    <property type="component" value="Unassembled WGS sequence"/>
</dbReference>
<name>A0A811LKL4_9BILA</name>
<dbReference type="InterPro" id="IPR013769">
    <property type="entry name" value="Band3_cytoplasmic_dom"/>
</dbReference>
<feature type="region of interest" description="Disordered" evidence="1">
    <location>
        <begin position="227"/>
        <end position="252"/>
    </location>
</feature>
<dbReference type="GO" id="GO:0005886">
    <property type="term" value="C:plasma membrane"/>
    <property type="evidence" value="ECO:0007669"/>
    <property type="project" value="TreeGrafter"/>
</dbReference>
<evidence type="ECO:0000313" key="3">
    <source>
        <dbReference type="EMBL" id="CAD5228192.1"/>
    </source>
</evidence>
<dbReference type="AlphaFoldDB" id="A0A811LKL4"/>
<dbReference type="EMBL" id="CAJFCW020000006">
    <property type="protein sequence ID" value="CAG9124219.1"/>
    <property type="molecule type" value="Genomic_DNA"/>
</dbReference>
<accession>A0A811LKL4</accession>
<keyword evidence="4" id="KW-1185">Reference proteome</keyword>
<dbReference type="PANTHER" id="PTHR11453">
    <property type="entry name" value="ANION EXCHANGE PROTEIN"/>
    <property type="match status" value="1"/>
</dbReference>
<dbReference type="InterPro" id="IPR003020">
    <property type="entry name" value="HCO3_transpt_euk"/>
</dbReference>
<gene>
    <name evidence="3" type="ORF">BOKJ2_LOCUS12555</name>
</gene>
<dbReference type="GO" id="GO:0008510">
    <property type="term" value="F:sodium:bicarbonate symporter activity"/>
    <property type="evidence" value="ECO:0007669"/>
    <property type="project" value="TreeGrafter"/>
</dbReference>
<dbReference type="SUPFAM" id="SSF55804">
    <property type="entry name" value="Phoshotransferase/anion transport protein"/>
    <property type="match status" value="1"/>
</dbReference>
<sequence length="499" mass="55382">MKKNKNSFSFRRGSLKQKKSNASLNESGWGSQLNLLNDVLLAPQIVQFGSQADGPTNNISKLLSESEDQHRPLLYCEMLHLSSSSFIDEDVQPHWNQTNRWIKYEQTVEGEGSRFSKPHLTFMRVPSLLQVRNTFKKGVVLLDVDVESFSSLVELVTDTWSDRGSLAENMVSNIRSLLYAPKLYSGMGKRRRIEELVQAESRLRSSTTSSISNHIRKISDGIQNVAGLSPRDSIDDPNSQRSVSPKPEDDDHFIKKLAPGTEAAIIMVANVEGLEKPLSAFIRLNKPEVLHPDVPHHAIPVKFVFILLNRAENFVNETQNLGRTIGALFSDEIFSRVAYVAEDKYALCDAADEFFSTACLLPPGKCNTDTRCHPEDLSTEEVENGEARRIGLSREDLQQTTLPPEGHPNDIVVTGKLFGGLAQDIQSVAESNSSGRAAAPSALRRSFLFSARNTPGGLDPSSDLLDPSAFLSTCSSWSMAPPEALHRQFEVSLHRILHF</sequence>
<evidence type="ECO:0000256" key="1">
    <source>
        <dbReference type="SAM" id="MobiDB-lite"/>
    </source>
</evidence>
<dbReference type="InterPro" id="IPR016152">
    <property type="entry name" value="PTrfase/Anion_transptr"/>
</dbReference>
<dbReference type="PANTHER" id="PTHR11453:SF36">
    <property type="entry name" value="ANION EXCHANGE PROTEIN"/>
    <property type="match status" value="1"/>
</dbReference>
<organism evidence="3 4">
    <name type="scientific">Bursaphelenchus okinawaensis</name>
    <dbReference type="NCBI Taxonomy" id="465554"/>
    <lineage>
        <taxon>Eukaryota</taxon>
        <taxon>Metazoa</taxon>
        <taxon>Ecdysozoa</taxon>
        <taxon>Nematoda</taxon>
        <taxon>Chromadorea</taxon>
        <taxon>Rhabditida</taxon>
        <taxon>Tylenchina</taxon>
        <taxon>Tylenchomorpha</taxon>
        <taxon>Aphelenchoidea</taxon>
        <taxon>Aphelenchoididae</taxon>
        <taxon>Bursaphelenchus</taxon>
    </lineage>
</organism>
<dbReference type="Gene3D" id="3.40.930.10">
    <property type="entry name" value="Mannitol-specific EII, Chain A"/>
    <property type="match status" value="1"/>
</dbReference>
<dbReference type="GO" id="GO:0005452">
    <property type="term" value="F:solute:inorganic anion antiporter activity"/>
    <property type="evidence" value="ECO:0007669"/>
    <property type="project" value="InterPro"/>
</dbReference>